<evidence type="ECO:0000256" key="2">
    <source>
        <dbReference type="ARBA" id="ARBA00012438"/>
    </source>
</evidence>
<dbReference type="Gene3D" id="3.30.565.10">
    <property type="entry name" value="Histidine kinase-like ATPase, C-terminal domain"/>
    <property type="match status" value="1"/>
</dbReference>
<comment type="caution">
    <text evidence="9">The sequence shown here is derived from an EMBL/GenBank/DDBJ whole genome shotgun (WGS) entry which is preliminary data.</text>
</comment>
<dbReference type="SUPFAM" id="SSF52172">
    <property type="entry name" value="CheY-like"/>
    <property type="match status" value="1"/>
</dbReference>
<comment type="catalytic activity">
    <reaction evidence="1">
        <text>ATP + protein L-histidine = ADP + protein N-phospho-L-histidine.</text>
        <dbReference type="EC" id="2.7.13.3"/>
    </reaction>
</comment>
<dbReference type="GO" id="GO:0009927">
    <property type="term" value="F:histidine phosphotransfer kinase activity"/>
    <property type="evidence" value="ECO:0007669"/>
    <property type="project" value="TreeGrafter"/>
</dbReference>
<dbReference type="PANTHER" id="PTHR43047">
    <property type="entry name" value="TWO-COMPONENT HISTIDINE PROTEIN KINASE"/>
    <property type="match status" value="1"/>
</dbReference>
<evidence type="ECO:0000256" key="1">
    <source>
        <dbReference type="ARBA" id="ARBA00000085"/>
    </source>
</evidence>
<dbReference type="SMART" id="SM00448">
    <property type="entry name" value="REC"/>
    <property type="match status" value="1"/>
</dbReference>
<dbReference type="InterPro" id="IPR005467">
    <property type="entry name" value="His_kinase_dom"/>
</dbReference>
<feature type="region of interest" description="Disordered" evidence="6">
    <location>
        <begin position="630"/>
        <end position="691"/>
    </location>
</feature>
<dbReference type="InterPro" id="IPR003594">
    <property type="entry name" value="HATPase_dom"/>
</dbReference>
<reference evidence="9 10" key="1">
    <citation type="journal article" date="2016" name="Genome Biol. Evol.">
        <title>Divergent and convergent evolution of fungal pathogenicity.</title>
        <authorList>
            <person name="Shang Y."/>
            <person name="Xiao G."/>
            <person name="Zheng P."/>
            <person name="Cen K."/>
            <person name="Zhan S."/>
            <person name="Wang C."/>
        </authorList>
    </citation>
    <scope>NUCLEOTIDE SEQUENCE [LARGE SCALE GENOMIC DNA]</scope>
    <source>
        <strain evidence="9 10">ARSEF 7405</strain>
    </source>
</reference>
<feature type="region of interest" description="Disordered" evidence="6">
    <location>
        <begin position="36"/>
        <end position="59"/>
    </location>
</feature>
<evidence type="ECO:0000256" key="6">
    <source>
        <dbReference type="SAM" id="MobiDB-lite"/>
    </source>
</evidence>
<dbReference type="InterPro" id="IPR036890">
    <property type="entry name" value="HATPase_C_sf"/>
</dbReference>
<dbReference type="VEuPathDB" id="FungiDB:AAP_02494"/>
<evidence type="ECO:0000259" key="8">
    <source>
        <dbReference type="PROSITE" id="PS50110"/>
    </source>
</evidence>
<feature type="compositionally biased region" description="Basic residues" evidence="6">
    <location>
        <begin position="651"/>
        <end position="662"/>
    </location>
</feature>
<keyword evidence="3" id="KW-0808">Transferase</keyword>
<dbReference type="PROSITE" id="PS50109">
    <property type="entry name" value="HIS_KIN"/>
    <property type="match status" value="1"/>
</dbReference>
<dbReference type="Proteomes" id="UP000242877">
    <property type="component" value="Unassembled WGS sequence"/>
</dbReference>
<dbReference type="GO" id="GO:0000155">
    <property type="term" value="F:phosphorelay sensor kinase activity"/>
    <property type="evidence" value="ECO:0007669"/>
    <property type="project" value="InterPro"/>
</dbReference>
<dbReference type="SMART" id="SM00387">
    <property type="entry name" value="HATPase_c"/>
    <property type="match status" value="1"/>
</dbReference>
<protein>
    <recommendedName>
        <fullName evidence="2">histidine kinase</fullName>
        <ecNumber evidence="2">2.7.13.3</ecNumber>
    </recommendedName>
</protein>
<dbReference type="Pfam" id="PF02518">
    <property type="entry name" value="HATPase_c"/>
    <property type="match status" value="1"/>
</dbReference>
<dbReference type="AlphaFoldDB" id="A0A167ZS74"/>
<dbReference type="SUPFAM" id="SSF47384">
    <property type="entry name" value="Homodimeric domain of signal transducing histidine kinase"/>
    <property type="match status" value="1"/>
</dbReference>
<keyword evidence="10" id="KW-1185">Reference proteome</keyword>
<evidence type="ECO:0000256" key="5">
    <source>
        <dbReference type="PROSITE-ProRule" id="PRU00169"/>
    </source>
</evidence>
<feature type="domain" description="Histidine kinase" evidence="7">
    <location>
        <begin position="527"/>
        <end position="640"/>
    </location>
</feature>
<proteinExistence type="predicted"/>
<gene>
    <name evidence="9" type="ORF">AAP_02494</name>
</gene>
<feature type="region of interest" description="Disordered" evidence="6">
    <location>
        <begin position="704"/>
        <end position="726"/>
    </location>
</feature>
<dbReference type="InterPro" id="IPR001789">
    <property type="entry name" value="Sig_transdc_resp-reg_receiver"/>
</dbReference>
<feature type="compositionally biased region" description="Polar residues" evidence="6">
    <location>
        <begin position="47"/>
        <end position="57"/>
    </location>
</feature>
<dbReference type="GO" id="GO:0005886">
    <property type="term" value="C:plasma membrane"/>
    <property type="evidence" value="ECO:0007669"/>
    <property type="project" value="TreeGrafter"/>
</dbReference>
<evidence type="ECO:0000313" key="9">
    <source>
        <dbReference type="EMBL" id="KZZ93028.1"/>
    </source>
</evidence>
<dbReference type="EC" id="2.7.13.3" evidence="2"/>
<feature type="modified residue" description="4-aspartylphosphate" evidence="5">
    <location>
        <position position="827"/>
    </location>
</feature>
<evidence type="ECO:0000313" key="10">
    <source>
        <dbReference type="Proteomes" id="UP000242877"/>
    </source>
</evidence>
<organism evidence="9 10">
    <name type="scientific">Ascosphaera apis ARSEF 7405</name>
    <dbReference type="NCBI Taxonomy" id="392613"/>
    <lineage>
        <taxon>Eukaryota</taxon>
        <taxon>Fungi</taxon>
        <taxon>Dikarya</taxon>
        <taxon>Ascomycota</taxon>
        <taxon>Pezizomycotina</taxon>
        <taxon>Eurotiomycetes</taxon>
        <taxon>Eurotiomycetidae</taxon>
        <taxon>Onygenales</taxon>
        <taxon>Ascosphaeraceae</taxon>
        <taxon>Ascosphaera</taxon>
    </lineage>
</organism>
<feature type="compositionally biased region" description="Low complexity" evidence="6">
    <location>
        <begin position="663"/>
        <end position="674"/>
    </location>
</feature>
<keyword evidence="4 9" id="KW-0418">Kinase</keyword>
<dbReference type="EMBL" id="AZGZ01000009">
    <property type="protein sequence ID" value="KZZ93028.1"/>
    <property type="molecule type" value="Genomic_DNA"/>
</dbReference>
<sequence length="938" mass="104500">MRSALNEMFVLPRLRIPIVDRVWSLFTHSSSKAEVTASDTDADMSTERSTSTTSPNAGSVDAAMERAFEEITQLRSDIRKDEGVLFWSKLIKGLARICKAQYTFVAKRTSPGLSEGYNFTTRLPALSYDNRQHAADSKAWDKGGKVSFEIPSILPIDDASLIADDLQSVIGEENMALLPFPMHAYLCMQVRIARGYNITIGLMWTREGLAQLDLSWTALRLLLHAVEELTKSRAKMWEFRRISKKEEHSRREGRIRRPTSPRQVQKYKYPSFRAFAPHLSHELRTPMQGVVGMFDVVHAEIEDISRDNTEVADRLKNITQLLEDAHDSAKRAVQAADNIIIAYELDMQVPDTPYNISDEDSLTGSSDDGFYTNSTWQQGSTMENLKRRTWTQKKNSHTRKEITTITSDIRSAVEEADACTQVTTDVQRAVMDAMSSDSSECSFPVRSNKRTATSIPSTRIRELIHLVIGESFHVGGRPEHISTETTDFGERFEVQARSSNGRMAVQKIEWLVDPCVPEELYVREKDLAKLVSCVFLNAVKFTETGEIVVRVTLDKKRANFVLINIEDTGTGIPEAFIPRLFEPFARENQSITRSSEGLGLGLLVAKGLSRRIGGDLTCVWSSTAPSNHGSNFEISVPIGKRTGNSGEHTPNRPKHPHSRCTSRSRSSEVISSTSKPGELSASFPAHPPPQLRISTQDAILQPAENSTPETQPNVRPSPRPKVKTSEFAKTQIDRQLAKKYPLNCLVAEDNKIVRDILVSNLRRLGYEHVYEAFDGRDAVEKMTHSLCATTGLELPCPPTDDHEGNTACELSKPQTYPKVAIDIIFMDIWLPRLDGFSAIKEILGLVEKSRTDFTQNGSGGVLPPQPTVLFTTADLSESLHKEVDNLGCKLLLKPYGIPKLQRAIIDAMAERATTSAIELVSEEPSIAQTETATSNQSP</sequence>
<dbReference type="PANTHER" id="PTHR43047:SF2">
    <property type="entry name" value="HISTIDINE KINASE M7"/>
    <property type="match status" value="1"/>
</dbReference>
<dbReference type="Gene3D" id="1.10.287.130">
    <property type="match status" value="1"/>
</dbReference>
<name>A0A167ZS74_9EURO</name>
<evidence type="ECO:0000256" key="3">
    <source>
        <dbReference type="ARBA" id="ARBA00022679"/>
    </source>
</evidence>
<accession>A0A167ZS74</accession>
<keyword evidence="5" id="KW-0597">Phosphoprotein</keyword>
<dbReference type="SUPFAM" id="SSF55874">
    <property type="entry name" value="ATPase domain of HSP90 chaperone/DNA topoisomerase II/histidine kinase"/>
    <property type="match status" value="1"/>
</dbReference>
<feature type="compositionally biased region" description="Polar residues" evidence="6">
    <location>
        <begin position="704"/>
        <end position="714"/>
    </location>
</feature>
<dbReference type="PRINTS" id="PR00344">
    <property type="entry name" value="BCTRLSENSOR"/>
</dbReference>
<evidence type="ECO:0000259" key="7">
    <source>
        <dbReference type="PROSITE" id="PS50109"/>
    </source>
</evidence>
<dbReference type="PROSITE" id="PS50110">
    <property type="entry name" value="RESPONSE_REGULATORY"/>
    <property type="match status" value="1"/>
</dbReference>
<dbReference type="OrthoDB" id="60033at2759"/>
<dbReference type="InterPro" id="IPR036097">
    <property type="entry name" value="HisK_dim/P_sf"/>
</dbReference>
<feature type="domain" description="Response regulatory" evidence="8">
    <location>
        <begin position="743"/>
        <end position="908"/>
    </location>
</feature>
<dbReference type="InterPro" id="IPR011006">
    <property type="entry name" value="CheY-like_superfamily"/>
</dbReference>
<dbReference type="InterPro" id="IPR004358">
    <property type="entry name" value="Sig_transdc_His_kin-like_C"/>
</dbReference>
<dbReference type="Gene3D" id="3.40.50.2300">
    <property type="match status" value="1"/>
</dbReference>
<evidence type="ECO:0000256" key="4">
    <source>
        <dbReference type="ARBA" id="ARBA00022777"/>
    </source>
</evidence>